<sequence>MHCSEPEDSTAMKFLVAAIWILDTLHVSFMCHILYYYLITNYGVPTSLEYIVWSFPASGMVNSLVIVLVQFFFARQIYFLCRPRPLMKWRLVLMKKQRQLF</sequence>
<keyword evidence="1" id="KW-1133">Transmembrane helix</keyword>
<name>A0A0C3P8I7_PISTI</name>
<dbReference type="InParanoid" id="A0A0C3P8I7"/>
<dbReference type="EMBL" id="KN831954">
    <property type="protein sequence ID" value="KIO09780.1"/>
    <property type="molecule type" value="Genomic_DNA"/>
</dbReference>
<dbReference type="PANTHER" id="PTHR40465">
    <property type="entry name" value="CHROMOSOME 1, WHOLE GENOME SHOTGUN SEQUENCE"/>
    <property type="match status" value="1"/>
</dbReference>
<dbReference type="OrthoDB" id="3214861at2759"/>
<keyword evidence="3" id="KW-1185">Reference proteome</keyword>
<dbReference type="Proteomes" id="UP000054217">
    <property type="component" value="Unassembled WGS sequence"/>
</dbReference>
<dbReference type="HOGENOM" id="CLU_2292814_0_0_1"/>
<dbReference type="STRING" id="870435.A0A0C3P8I7"/>
<evidence type="ECO:0000313" key="2">
    <source>
        <dbReference type="EMBL" id="KIO09780.1"/>
    </source>
</evidence>
<feature type="transmembrane region" description="Helical" evidence="1">
    <location>
        <begin position="50"/>
        <end position="74"/>
    </location>
</feature>
<evidence type="ECO:0000313" key="3">
    <source>
        <dbReference type="Proteomes" id="UP000054217"/>
    </source>
</evidence>
<accession>A0A0C3P8I7</accession>
<keyword evidence="1" id="KW-0812">Transmembrane</keyword>
<organism evidence="2 3">
    <name type="scientific">Pisolithus tinctorius Marx 270</name>
    <dbReference type="NCBI Taxonomy" id="870435"/>
    <lineage>
        <taxon>Eukaryota</taxon>
        <taxon>Fungi</taxon>
        <taxon>Dikarya</taxon>
        <taxon>Basidiomycota</taxon>
        <taxon>Agaricomycotina</taxon>
        <taxon>Agaricomycetes</taxon>
        <taxon>Agaricomycetidae</taxon>
        <taxon>Boletales</taxon>
        <taxon>Sclerodermatineae</taxon>
        <taxon>Pisolithaceae</taxon>
        <taxon>Pisolithus</taxon>
    </lineage>
</organism>
<keyword evidence="1" id="KW-0472">Membrane</keyword>
<proteinExistence type="predicted"/>
<protein>
    <submittedName>
        <fullName evidence="2">Uncharacterized protein</fullName>
    </submittedName>
</protein>
<evidence type="ECO:0000256" key="1">
    <source>
        <dbReference type="SAM" id="Phobius"/>
    </source>
</evidence>
<gene>
    <name evidence="2" type="ORF">M404DRAFT_996653</name>
</gene>
<reference evidence="3" key="2">
    <citation type="submission" date="2015-01" db="EMBL/GenBank/DDBJ databases">
        <title>Evolutionary Origins and Diversification of the Mycorrhizal Mutualists.</title>
        <authorList>
            <consortium name="DOE Joint Genome Institute"/>
            <consortium name="Mycorrhizal Genomics Consortium"/>
            <person name="Kohler A."/>
            <person name="Kuo A."/>
            <person name="Nagy L.G."/>
            <person name="Floudas D."/>
            <person name="Copeland A."/>
            <person name="Barry K.W."/>
            <person name="Cichocki N."/>
            <person name="Veneault-Fourrey C."/>
            <person name="LaButti K."/>
            <person name="Lindquist E.A."/>
            <person name="Lipzen A."/>
            <person name="Lundell T."/>
            <person name="Morin E."/>
            <person name="Murat C."/>
            <person name="Riley R."/>
            <person name="Ohm R."/>
            <person name="Sun H."/>
            <person name="Tunlid A."/>
            <person name="Henrissat B."/>
            <person name="Grigoriev I.V."/>
            <person name="Hibbett D.S."/>
            <person name="Martin F."/>
        </authorList>
    </citation>
    <scope>NUCLEOTIDE SEQUENCE [LARGE SCALE GENOMIC DNA]</scope>
    <source>
        <strain evidence="3">Marx 270</strain>
    </source>
</reference>
<reference evidence="2 3" key="1">
    <citation type="submission" date="2014-04" db="EMBL/GenBank/DDBJ databases">
        <authorList>
            <consortium name="DOE Joint Genome Institute"/>
            <person name="Kuo A."/>
            <person name="Kohler A."/>
            <person name="Costa M.D."/>
            <person name="Nagy L.G."/>
            <person name="Floudas D."/>
            <person name="Copeland A."/>
            <person name="Barry K.W."/>
            <person name="Cichocki N."/>
            <person name="Veneault-Fourrey C."/>
            <person name="LaButti K."/>
            <person name="Lindquist E.A."/>
            <person name="Lipzen A."/>
            <person name="Lundell T."/>
            <person name="Morin E."/>
            <person name="Murat C."/>
            <person name="Sun H."/>
            <person name="Tunlid A."/>
            <person name="Henrissat B."/>
            <person name="Grigoriev I.V."/>
            <person name="Hibbett D.S."/>
            <person name="Martin F."/>
            <person name="Nordberg H.P."/>
            <person name="Cantor M.N."/>
            <person name="Hua S.X."/>
        </authorList>
    </citation>
    <scope>NUCLEOTIDE SEQUENCE [LARGE SCALE GENOMIC DNA]</scope>
    <source>
        <strain evidence="2 3">Marx 270</strain>
    </source>
</reference>
<feature type="transmembrane region" description="Helical" evidence="1">
    <location>
        <begin position="12"/>
        <end position="38"/>
    </location>
</feature>
<dbReference type="PANTHER" id="PTHR40465:SF1">
    <property type="entry name" value="DUF6534 DOMAIN-CONTAINING PROTEIN"/>
    <property type="match status" value="1"/>
</dbReference>
<dbReference type="AlphaFoldDB" id="A0A0C3P8I7"/>